<dbReference type="PROSITE" id="PS51186">
    <property type="entry name" value="GNAT"/>
    <property type="match status" value="1"/>
</dbReference>
<comment type="caution">
    <text evidence="2">The sequence shown here is derived from an EMBL/GenBank/DDBJ whole genome shotgun (WGS) entry which is preliminary data.</text>
</comment>
<dbReference type="Proteomes" id="UP000315783">
    <property type="component" value="Unassembled WGS sequence"/>
</dbReference>
<proteinExistence type="predicted"/>
<dbReference type="CDD" id="cd04301">
    <property type="entry name" value="NAT_SF"/>
    <property type="match status" value="1"/>
</dbReference>
<keyword evidence="3" id="KW-1185">Reference proteome</keyword>
<dbReference type="AlphaFoldDB" id="A0A545VMH4"/>
<dbReference type="EMBL" id="SPUK01000020">
    <property type="protein sequence ID" value="TQV91269.1"/>
    <property type="molecule type" value="Genomic_DNA"/>
</dbReference>
<dbReference type="GO" id="GO:0016747">
    <property type="term" value="F:acyltransferase activity, transferring groups other than amino-acyl groups"/>
    <property type="evidence" value="ECO:0007669"/>
    <property type="project" value="InterPro"/>
</dbReference>
<name>A0A545VMH4_9HYPO</name>
<gene>
    <name evidence="2" type="ORF">IF1G_10150</name>
</gene>
<dbReference type="Gene3D" id="3.40.630.30">
    <property type="match status" value="1"/>
</dbReference>
<dbReference type="STRING" id="43265.A0A545VMH4"/>
<reference evidence="2 3" key="1">
    <citation type="journal article" date="2019" name="Appl. Microbiol. Biotechnol.">
        <title>Genome sequence of Isaria javanica and comparative genome analysis insights into family S53 peptidase evolution in fungal entomopathogens.</title>
        <authorList>
            <person name="Lin R."/>
            <person name="Zhang X."/>
            <person name="Xin B."/>
            <person name="Zou M."/>
            <person name="Gao Y."/>
            <person name="Qin F."/>
            <person name="Hu Q."/>
            <person name="Xie B."/>
            <person name="Cheng X."/>
        </authorList>
    </citation>
    <scope>NUCLEOTIDE SEQUENCE [LARGE SCALE GENOMIC DNA]</scope>
    <source>
        <strain evidence="2 3">IJ1G</strain>
    </source>
</reference>
<dbReference type="InterPro" id="IPR000182">
    <property type="entry name" value="GNAT_dom"/>
</dbReference>
<dbReference type="InterPro" id="IPR016181">
    <property type="entry name" value="Acyl_CoA_acyltransferase"/>
</dbReference>
<keyword evidence="2" id="KW-0808">Transferase</keyword>
<dbReference type="InterPro" id="IPR052523">
    <property type="entry name" value="Trichothecene_AcTrans"/>
</dbReference>
<dbReference type="PANTHER" id="PTHR42791">
    <property type="entry name" value="GNAT FAMILY ACETYLTRANSFERASE"/>
    <property type="match status" value="1"/>
</dbReference>
<accession>A0A545VMH4</accession>
<keyword evidence="2" id="KW-0012">Acyltransferase</keyword>
<protein>
    <submittedName>
        <fullName evidence="2">Acyl-CoA N-acyltransferase</fullName>
    </submittedName>
</protein>
<organism evidence="2 3">
    <name type="scientific">Cordyceps javanica</name>
    <dbReference type="NCBI Taxonomy" id="43265"/>
    <lineage>
        <taxon>Eukaryota</taxon>
        <taxon>Fungi</taxon>
        <taxon>Dikarya</taxon>
        <taxon>Ascomycota</taxon>
        <taxon>Pezizomycotina</taxon>
        <taxon>Sordariomycetes</taxon>
        <taxon>Hypocreomycetidae</taxon>
        <taxon>Hypocreales</taxon>
        <taxon>Cordycipitaceae</taxon>
        <taxon>Cordyceps</taxon>
    </lineage>
</organism>
<dbReference type="Pfam" id="PF13508">
    <property type="entry name" value="Acetyltransf_7"/>
    <property type="match status" value="1"/>
</dbReference>
<feature type="domain" description="N-acetyltransferase" evidence="1">
    <location>
        <begin position="98"/>
        <end position="240"/>
    </location>
</feature>
<sequence>MPTTKPDIDLQIKVVSTADEARAAFEPMCQAFGLQTRDGIFLGSNPGWETPVGRQKGAERLAARFAKTTTNRDGKPNTVFLLATAVDPATGDRVVAGMAVWEQASVVPGCGDLPTENEGDDLGVSELYPDDPAQQRYWSAVMGAMHRQRWEAVRSRAAASPPALMALDICAVDPKYQGYGIGRRLVEWGLEEAKARGGLESVTEASVMGRRVYLKLGFEQDGPEIDFNMDGGAISNIPLPSLVFLRTKKP</sequence>
<evidence type="ECO:0000259" key="1">
    <source>
        <dbReference type="PROSITE" id="PS51186"/>
    </source>
</evidence>
<dbReference type="SUPFAM" id="SSF55729">
    <property type="entry name" value="Acyl-CoA N-acyltransferases (Nat)"/>
    <property type="match status" value="1"/>
</dbReference>
<dbReference type="OrthoDB" id="2832510at2759"/>
<dbReference type="PANTHER" id="PTHR42791:SF14">
    <property type="entry name" value="N-ACETYLTRANSFERASE DOMAIN-CONTAINING PROTEIN"/>
    <property type="match status" value="1"/>
</dbReference>
<evidence type="ECO:0000313" key="3">
    <source>
        <dbReference type="Proteomes" id="UP000315783"/>
    </source>
</evidence>
<evidence type="ECO:0000313" key="2">
    <source>
        <dbReference type="EMBL" id="TQV91269.1"/>
    </source>
</evidence>